<keyword evidence="3" id="KW-0403">Intermediate filament</keyword>
<evidence type="ECO:0000313" key="10">
    <source>
        <dbReference type="Proteomes" id="UP000261600"/>
    </source>
</evidence>
<dbReference type="Gene3D" id="1.20.5.170">
    <property type="match status" value="1"/>
</dbReference>
<dbReference type="InterPro" id="IPR002957">
    <property type="entry name" value="Keratin_I"/>
</dbReference>
<dbReference type="Gene3D" id="1.20.5.1160">
    <property type="entry name" value="Vasodilator-stimulated phosphoprotein"/>
    <property type="match status" value="1"/>
</dbReference>
<feature type="domain" description="IF rod" evidence="8">
    <location>
        <begin position="64"/>
        <end position="376"/>
    </location>
</feature>
<dbReference type="Pfam" id="PF00038">
    <property type="entry name" value="Filament"/>
    <property type="match status" value="1"/>
</dbReference>
<accession>A0A3Q3QYG7</accession>
<sequence>MELLNKRYSSVHSPVISTPVWPYPHSVSGGAGGSGVRISTVMGTRVGRGFGGGYDYQASTIGNEKVAMQQLNDRLASYLEKVHYLETANRKLEIKILETTEKRGPLEMRDYRKYSAIIEELRAKILDKIKGNAQLTITLDNASLASDDFRVKMEYELSMRQTVEADVARLRKCLDDLNVNCLHLESDIESLKEELIHLKKNHENEVAELRAQITQASIRVDVDAPKGQDLARIMEEIREKYAKIVQNNQQEIQAWIESQMIQVQVQVTESTTALNEAVSAFNETRRRHQALEIELQSAHSLNASLETTRQDIEMRYNMEVEKCSTIILKLQEELTKIRADIHQHTREYEHLLDIKVKLEVEITEYRRLLDNETDLKLEDAVEHKIQMMTLSQTLVDGKVVTEMKDVKTSEK</sequence>
<evidence type="ECO:0000256" key="1">
    <source>
        <dbReference type="ARBA" id="ARBA00022553"/>
    </source>
</evidence>
<dbReference type="GO" id="GO:0045104">
    <property type="term" value="P:intermediate filament cytoskeleton organization"/>
    <property type="evidence" value="ECO:0007669"/>
    <property type="project" value="TreeGrafter"/>
</dbReference>
<dbReference type="InterPro" id="IPR039008">
    <property type="entry name" value="IF_rod_dom"/>
</dbReference>
<keyword evidence="10" id="KW-1185">Reference proteome</keyword>
<comment type="function">
    <text evidence="5">When phosphorylated, plays a role in filament reorganization.</text>
</comment>
<keyword evidence="4 7" id="KW-0175">Coiled coil</keyword>
<dbReference type="SUPFAM" id="SSF64593">
    <property type="entry name" value="Intermediate filament protein, coiled coil region"/>
    <property type="match status" value="2"/>
</dbReference>
<dbReference type="FunFam" id="1.20.5.170:FF:000002">
    <property type="entry name" value="Type I keratin KA11"/>
    <property type="match status" value="1"/>
</dbReference>
<dbReference type="SMART" id="SM01391">
    <property type="entry name" value="Filament"/>
    <property type="match status" value="1"/>
</dbReference>
<dbReference type="GO" id="GO:0005198">
    <property type="term" value="F:structural molecule activity"/>
    <property type="evidence" value="ECO:0007669"/>
    <property type="project" value="InterPro"/>
</dbReference>
<reference evidence="9" key="2">
    <citation type="submission" date="2025-09" db="UniProtKB">
        <authorList>
            <consortium name="Ensembl"/>
        </authorList>
    </citation>
    <scope>IDENTIFICATION</scope>
</reference>
<organism evidence="9 10">
    <name type="scientific">Monopterus albus</name>
    <name type="common">Swamp eel</name>
    <dbReference type="NCBI Taxonomy" id="43700"/>
    <lineage>
        <taxon>Eukaryota</taxon>
        <taxon>Metazoa</taxon>
        <taxon>Chordata</taxon>
        <taxon>Craniata</taxon>
        <taxon>Vertebrata</taxon>
        <taxon>Euteleostomi</taxon>
        <taxon>Actinopterygii</taxon>
        <taxon>Neopterygii</taxon>
        <taxon>Teleostei</taxon>
        <taxon>Neoteleostei</taxon>
        <taxon>Acanthomorphata</taxon>
        <taxon>Anabantaria</taxon>
        <taxon>Synbranchiformes</taxon>
        <taxon>Synbranchidae</taxon>
        <taxon>Monopterus</taxon>
    </lineage>
</organism>
<evidence type="ECO:0000256" key="6">
    <source>
        <dbReference type="ARBA" id="ARBA00038630"/>
    </source>
</evidence>
<evidence type="ECO:0000256" key="5">
    <source>
        <dbReference type="ARBA" id="ARBA00037340"/>
    </source>
</evidence>
<comment type="subunit">
    <text evidence="6">Heterotetramer of two type I and two type II keratins. Keratin-18 associates with keratin-8.</text>
</comment>
<evidence type="ECO:0000313" key="9">
    <source>
        <dbReference type="Ensembl" id="ENSMALP00000022736.1"/>
    </source>
</evidence>
<evidence type="ECO:0000256" key="7">
    <source>
        <dbReference type="SAM" id="Coils"/>
    </source>
</evidence>
<keyword evidence="2" id="KW-0416">Keratin</keyword>
<dbReference type="STRING" id="43700.ENSMALP00000022736"/>
<feature type="coiled-coil region" evidence="7">
    <location>
        <begin position="174"/>
        <end position="294"/>
    </location>
</feature>
<dbReference type="PROSITE" id="PS51842">
    <property type="entry name" value="IF_ROD_2"/>
    <property type="match status" value="1"/>
</dbReference>
<evidence type="ECO:0000256" key="2">
    <source>
        <dbReference type="ARBA" id="ARBA00022744"/>
    </source>
</evidence>
<dbReference type="GO" id="GO:0045095">
    <property type="term" value="C:keratin filament"/>
    <property type="evidence" value="ECO:0007669"/>
    <property type="project" value="TreeGrafter"/>
</dbReference>
<dbReference type="PANTHER" id="PTHR23239:SF349">
    <property type="entry name" value="KERATIN, TYPE I CYTOSKELETAL 18"/>
    <property type="match status" value="1"/>
</dbReference>
<dbReference type="Ensembl" id="ENSMALT00000023171.1">
    <property type="protein sequence ID" value="ENSMALP00000022736.1"/>
    <property type="gene ID" value="ENSMALG00000015876.1"/>
</dbReference>
<dbReference type="PANTHER" id="PTHR23239">
    <property type="entry name" value="INTERMEDIATE FILAMENT"/>
    <property type="match status" value="1"/>
</dbReference>
<protein>
    <recommendedName>
        <fullName evidence="8">IF rod domain-containing protein</fullName>
    </recommendedName>
</protein>
<evidence type="ECO:0000256" key="3">
    <source>
        <dbReference type="ARBA" id="ARBA00022754"/>
    </source>
</evidence>
<keyword evidence="1" id="KW-0597">Phosphoprotein</keyword>
<dbReference type="Proteomes" id="UP000261600">
    <property type="component" value="Unplaced"/>
</dbReference>
<name>A0A3Q3QYG7_MONAL</name>
<dbReference type="PRINTS" id="PR01248">
    <property type="entry name" value="TYPE1KERATIN"/>
</dbReference>
<reference evidence="9" key="1">
    <citation type="submission" date="2025-08" db="UniProtKB">
        <authorList>
            <consortium name="Ensembl"/>
        </authorList>
    </citation>
    <scope>IDENTIFICATION</scope>
</reference>
<evidence type="ECO:0000256" key="4">
    <source>
        <dbReference type="ARBA" id="ARBA00023054"/>
    </source>
</evidence>
<dbReference type="Gene3D" id="1.20.5.500">
    <property type="entry name" value="Single helix bin"/>
    <property type="match status" value="1"/>
</dbReference>
<evidence type="ECO:0000259" key="8">
    <source>
        <dbReference type="PROSITE" id="PS51842"/>
    </source>
</evidence>
<dbReference type="AlphaFoldDB" id="A0A3Q3QYG7"/>
<proteinExistence type="predicted"/>